<dbReference type="AlphaFoldDB" id="A0A540LSG1"/>
<evidence type="ECO:0000256" key="4">
    <source>
        <dbReference type="ARBA" id="ARBA00023127"/>
    </source>
</evidence>
<evidence type="ECO:0000259" key="9">
    <source>
        <dbReference type="SMART" id="SM00385"/>
    </source>
</evidence>
<evidence type="ECO:0000256" key="1">
    <source>
        <dbReference type="ARBA" id="ARBA00009065"/>
    </source>
</evidence>
<reference evidence="10 11" key="1">
    <citation type="journal article" date="2019" name="G3 (Bethesda)">
        <title>Sequencing of a Wild Apple (Malus baccata) Genome Unravels the Differences Between Cultivated and Wild Apple Species Regarding Disease Resistance and Cold Tolerance.</title>
        <authorList>
            <person name="Chen X."/>
        </authorList>
    </citation>
    <scope>NUCLEOTIDE SEQUENCE [LARGE SCALE GENOMIC DNA]</scope>
    <source>
        <strain evidence="11">cv. Shandingzi</strain>
        <tissue evidence="10">Leaves</tissue>
    </source>
</reference>
<organism evidence="10 11">
    <name type="scientific">Malus baccata</name>
    <name type="common">Siberian crab apple</name>
    <name type="synonym">Pyrus baccata</name>
    <dbReference type="NCBI Taxonomy" id="106549"/>
    <lineage>
        <taxon>Eukaryota</taxon>
        <taxon>Viridiplantae</taxon>
        <taxon>Streptophyta</taxon>
        <taxon>Embryophyta</taxon>
        <taxon>Tracheophyta</taxon>
        <taxon>Spermatophyta</taxon>
        <taxon>Magnoliopsida</taxon>
        <taxon>eudicotyledons</taxon>
        <taxon>Gunneridae</taxon>
        <taxon>Pentapetalae</taxon>
        <taxon>rosids</taxon>
        <taxon>fabids</taxon>
        <taxon>Rosales</taxon>
        <taxon>Rosaceae</taxon>
        <taxon>Amygdaloideae</taxon>
        <taxon>Maleae</taxon>
        <taxon>Malus</taxon>
    </lineage>
</organism>
<evidence type="ECO:0000256" key="3">
    <source>
        <dbReference type="ARBA" id="ARBA00022618"/>
    </source>
</evidence>
<dbReference type="STRING" id="106549.A0A540LSG1"/>
<sequence length="330" mass="36771">MTVNHDQHQNPQSHSLLLDALLCEEDKWEEEEDGEVVEQESSNMCFVKHIKGMGTEDSLISTAHCDAVLWMLKVNAHYRFTALTIILAVNYFDRFISSFHFQRDKLWMVQLVAVTCLSLATKVEETEVPLLLDLQVEDTKYFLEAKMIQRMDILVLSALQWRMHPITPFFVPRPHYKKSSMTRLASDVATSIAALAAATSYGARASTTPHGARASTRHHSGSIHGSIAVAPTAIVKYRSTVPSGAFNEIYEVLELRNGDKAVYDGKVKKPEVVATLEAPPSEEVVVVADAPPADKAVTEREAVPVPKPEAEAEKPAMTMTEKKKKEEKNE</sequence>
<dbReference type="Pfam" id="PF00134">
    <property type="entry name" value="Cyclin_N"/>
    <property type="match status" value="1"/>
</dbReference>
<dbReference type="CDD" id="cd20543">
    <property type="entry name" value="CYCLIN_AtCycD-like_rpt1"/>
    <property type="match status" value="1"/>
</dbReference>
<proteinExistence type="inferred from homology"/>
<dbReference type="SMART" id="SM00385">
    <property type="entry name" value="CYCLIN"/>
    <property type="match status" value="1"/>
</dbReference>
<keyword evidence="5" id="KW-0131">Cell cycle</keyword>
<comment type="caution">
    <text evidence="10">The sequence shown here is derived from an EMBL/GenBank/DDBJ whole genome shotgun (WGS) entry which is preliminary data.</text>
</comment>
<comment type="subunit">
    <text evidence="2">Interacts with the CDC2 protein kinase to form a serine/threonine kinase holoenzyme complex also known as maturation promoting factor (MPF). The cyclin subunit imparts substrate specificity to the complex.</text>
</comment>
<dbReference type="Proteomes" id="UP000315295">
    <property type="component" value="Unassembled WGS sequence"/>
</dbReference>
<feature type="domain" description="Cyclin-like" evidence="9">
    <location>
        <begin position="69"/>
        <end position="156"/>
    </location>
</feature>
<dbReference type="SUPFAM" id="SSF47954">
    <property type="entry name" value="Cyclin-like"/>
    <property type="match status" value="1"/>
</dbReference>
<dbReference type="InterPro" id="IPR006671">
    <property type="entry name" value="Cyclin_N"/>
</dbReference>
<evidence type="ECO:0000313" key="10">
    <source>
        <dbReference type="EMBL" id="TQD89444.1"/>
    </source>
</evidence>
<evidence type="ECO:0000256" key="6">
    <source>
        <dbReference type="ARBA" id="ARBA00032263"/>
    </source>
</evidence>
<dbReference type="Gene3D" id="1.10.472.10">
    <property type="entry name" value="Cyclin-like"/>
    <property type="match status" value="1"/>
</dbReference>
<dbReference type="InterPro" id="IPR036915">
    <property type="entry name" value="Cyclin-like_sf"/>
</dbReference>
<evidence type="ECO:0000256" key="7">
    <source>
        <dbReference type="RuleBase" id="RU000383"/>
    </source>
</evidence>
<evidence type="ECO:0000313" key="11">
    <source>
        <dbReference type="Proteomes" id="UP000315295"/>
    </source>
</evidence>
<dbReference type="InterPro" id="IPR013763">
    <property type="entry name" value="Cyclin-like_dom"/>
</dbReference>
<gene>
    <name evidence="10" type="ORF">C1H46_024979</name>
</gene>
<dbReference type="FunFam" id="1.10.472.10:FF:000060">
    <property type="entry name" value="D6-type cyclin"/>
    <property type="match status" value="1"/>
</dbReference>
<evidence type="ECO:0000256" key="5">
    <source>
        <dbReference type="ARBA" id="ARBA00023306"/>
    </source>
</evidence>
<name>A0A540LSG1_MALBA</name>
<protein>
    <recommendedName>
        <fullName evidence="6">B-like cyclin</fullName>
    </recommendedName>
</protein>
<evidence type="ECO:0000256" key="8">
    <source>
        <dbReference type="SAM" id="MobiDB-lite"/>
    </source>
</evidence>
<keyword evidence="4 7" id="KW-0195">Cyclin</keyword>
<feature type="region of interest" description="Disordered" evidence="8">
    <location>
        <begin position="291"/>
        <end position="330"/>
    </location>
</feature>
<evidence type="ECO:0000256" key="2">
    <source>
        <dbReference type="ARBA" id="ARBA00011177"/>
    </source>
</evidence>
<dbReference type="EMBL" id="VIEB01000478">
    <property type="protein sequence ID" value="TQD89444.1"/>
    <property type="molecule type" value="Genomic_DNA"/>
</dbReference>
<dbReference type="PANTHER" id="PTHR10177">
    <property type="entry name" value="CYCLINS"/>
    <property type="match status" value="1"/>
</dbReference>
<keyword evidence="3" id="KW-0132">Cell division</keyword>
<dbReference type="InterPro" id="IPR039361">
    <property type="entry name" value="Cyclin"/>
</dbReference>
<keyword evidence="11" id="KW-1185">Reference proteome</keyword>
<dbReference type="GO" id="GO:0051301">
    <property type="term" value="P:cell division"/>
    <property type="evidence" value="ECO:0007669"/>
    <property type="project" value="UniProtKB-KW"/>
</dbReference>
<comment type="similarity">
    <text evidence="1">Belongs to the cyclin family. Cyclin D subfamily.</text>
</comment>
<accession>A0A540LSG1</accession>
<feature type="compositionally biased region" description="Basic and acidic residues" evidence="8">
    <location>
        <begin position="296"/>
        <end position="330"/>
    </location>
</feature>